<keyword evidence="2" id="KW-1185">Reference proteome</keyword>
<gene>
    <name evidence="1" type="ORF">LMG28138_05424</name>
</gene>
<evidence type="ECO:0008006" key="3">
    <source>
        <dbReference type="Google" id="ProtNLM"/>
    </source>
</evidence>
<organism evidence="1 2">
    <name type="scientific">Pararobbsia alpina</name>
    <dbReference type="NCBI Taxonomy" id="621374"/>
    <lineage>
        <taxon>Bacteria</taxon>
        <taxon>Pseudomonadati</taxon>
        <taxon>Pseudomonadota</taxon>
        <taxon>Betaproteobacteria</taxon>
        <taxon>Burkholderiales</taxon>
        <taxon>Burkholderiaceae</taxon>
        <taxon>Pararobbsia</taxon>
    </lineage>
</organism>
<evidence type="ECO:0000313" key="2">
    <source>
        <dbReference type="Proteomes" id="UP000494115"/>
    </source>
</evidence>
<dbReference type="Proteomes" id="UP000494115">
    <property type="component" value="Unassembled WGS sequence"/>
</dbReference>
<evidence type="ECO:0000313" key="1">
    <source>
        <dbReference type="EMBL" id="CAB3803905.1"/>
    </source>
</evidence>
<accession>A0A6S7D1X9</accession>
<dbReference type="AlphaFoldDB" id="A0A6S7D1X9"/>
<proteinExistence type="predicted"/>
<reference evidence="1 2" key="1">
    <citation type="submission" date="2020-04" db="EMBL/GenBank/DDBJ databases">
        <authorList>
            <person name="De Canck E."/>
        </authorList>
    </citation>
    <scope>NUCLEOTIDE SEQUENCE [LARGE SCALE GENOMIC DNA]</scope>
    <source>
        <strain evidence="1 2">LMG 28138</strain>
    </source>
</reference>
<sequence>MPSETQGFRPQDQYLYVMQNEHGLIKVGRSIDPARRRLVLQSQCGCNIALVASLHQRGPDEEWVHSLLADFCVGYE</sequence>
<protein>
    <recommendedName>
        <fullName evidence="3">GIY-YIG nuclease family protein</fullName>
    </recommendedName>
</protein>
<name>A0A6S7D1X9_9BURK</name>
<dbReference type="EMBL" id="CADIKM010000059">
    <property type="protein sequence ID" value="CAB3803905.1"/>
    <property type="molecule type" value="Genomic_DNA"/>
</dbReference>